<dbReference type="Proteomes" id="UP001596915">
    <property type="component" value="Unassembled WGS sequence"/>
</dbReference>
<comment type="caution">
    <text evidence="5">The sequence shown here is derived from an EMBL/GenBank/DDBJ whole genome shotgun (WGS) entry which is preliminary data.</text>
</comment>
<dbReference type="InterPro" id="IPR007055">
    <property type="entry name" value="BON_dom"/>
</dbReference>
<evidence type="ECO:0000256" key="2">
    <source>
        <dbReference type="PROSITE-ProRule" id="PRU00703"/>
    </source>
</evidence>
<dbReference type="PANTHER" id="PTHR43080">
    <property type="entry name" value="CBS DOMAIN-CONTAINING PROTEIN CBSX3, MITOCHONDRIAL"/>
    <property type="match status" value="1"/>
</dbReference>
<proteinExistence type="predicted"/>
<dbReference type="Pfam" id="PF00571">
    <property type="entry name" value="CBS"/>
    <property type="match status" value="2"/>
</dbReference>
<evidence type="ECO:0000259" key="3">
    <source>
        <dbReference type="PROSITE" id="PS50914"/>
    </source>
</evidence>
<keyword evidence="6" id="KW-1185">Reference proteome</keyword>
<dbReference type="InterPro" id="IPR017080">
    <property type="entry name" value="UCP036990_CBS_BON"/>
</dbReference>
<dbReference type="PIRSF" id="PIRSF036990">
    <property type="entry name" value="UCP036990_CBS_BON"/>
    <property type="match status" value="1"/>
</dbReference>
<evidence type="ECO:0000259" key="4">
    <source>
        <dbReference type="PROSITE" id="PS51371"/>
    </source>
</evidence>
<dbReference type="InterPro" id="IPR000644">
    <property type="entry name" value="CBS_dom"/>
</dbReference>
<dbReference type="EMBL" id="JBHTGL010000008">
    <property type="protein sequence ID" value="MFD0623243.1"/>
    <property type="molecule type" value="Genomic_DNA"/>
</dbReference>
<dbReference type="Pfam" id="PF04972">
    <property type="entry name" value="BON"/>
    <property type="match status" value="1"/>
</dbReference>
<evidence type="ECO:0000313" key="6">
    <source>
        <dbReference type="Proteomes" id="UP001596915"/>
    </source>
</evidence>
<protein>
    <submittedName>
        <fullName evidence="5">CBS domain-containing protein</fullName>
    </submittedName>
</protein>
<dbReference type="SUPFAM" id="SSF54631">
    <property type="entry name" value="CBS-domain pair"/>
    <property type="match status" value="1"/>
</dbReference>
<dbReference type="CDD" id="cd04586">
    <property type="entry name" value="CBS_pair_BON_assoc"/>
    <property type="match status" value="1"/>
</dbReference>
<evidence type="ECO:0000313" key="5">
    <source>
        <dbReference type="EMBL" id="MFD0623243.1"/>
    </source>
</evidence>
<gene>
    <name evidence="5" type="ORF">ACFQ2K_10975</name>
</gene>
<dbReference type="PROSITE" id="PS51371">
    <property type="entry name" value="CBS"/>
    <property type="match status" value="2"/>
</dbReference>
<dbReference type="PANTHER" id="PTHR43080:SF29">
    <property type="entry name" value="OS02G0818000 PROTEIN"/>
    <property type="match status" value="1"/>
</dbReference>
<dbReference type="Gene3D" id="3.10.580.10">
    <property type="entry name" value="CBS-domain"/>
    <property type="match status" value="1"/>
</dbReference>
<evidence type="ECO:0000256" key="1">
    <source>
        <dbReference type="ARBA" id="ARBA00023122"/>
    </source>
</evidence>
<sequence>MMHRTVAEVMTRDVATASPEASLKTVAWSLAYNDVSALPVVDAHHHPIGIVSEADLLRRQAGLPEAEGRDQLRGTAAVDHRTMDARTAADLMSTPVLTARPSWGIVETARFLNERGVKRLPVIDDTGTLVGIVSRSDLLRPMLRRDDAIREEIVDEVLGRTLRLTPGGVTVTVQEGVVTLSGVVEERSTIPIIELLCLSVDGVVSVDQSLAYAVDDLQPDHESAHDADHP</sequence>
<feature type="domain" description="CBS" evidence="4">
    <location>
        <begin position="92"/>
        <end position="148"/>
    </location>
</feature>
<dbReference type="InterPro" id="IPR051257">
    <property type="entry name" value="Diverse_CBS-Domain"/>
</dbReference>
<accession>A0ABW2WUQ0</accession>
<dbReference type="InterPro" id="IPR046342">
    <property type="entry name" value="CBS_dom_sf"/>
</dbReference>
<organism evidence="5 6">
    <name type="scientific">Streptomyces sanglieri</name>
    <dbReference type="NCBI Taxonomy" id="193460"/>
    <lineage>
        <taxon>Bacteria</taxon>
        <taxon>Bacillati</taxon>
        <taxon>Actinomycetota</taxon>
        <taxon>Actinomycetes</taxon>
        <taxon>Kitasatosporales</taxon>
        <taxon>Streptomycetaceae</taxon>
        <taxon>Streptomyces</taxon>
    </lineage>
</organism>
<feature type="domain" description="CBS" evidence="4">
    <location>
        <begin position="10"/>
        <end position="67"/>
    </location>
</feature>
<dbReference type="SMART" id="SM00116">
    <property type="entry name" value="CBS"/>
    <property type="match status" value="2"/>
</dbReference>
<name>A0ABW2WUQ0_9ACTN</name>
<dbReference type="Gene3D" id="3.30.1340.30">
    <property type="match status" value="1"/>
</dbReference>
<dbReference type="PROSITE" id="PS50914">
    <property type="entry name" value="BON"/>
    <property type="match status" value="1"/>
</dbReference>
<keyword evidence="1 2" id="KW-0129">CBS domain</keyword>
<feature type="domain" description="BON" evidence="3">
    <location>
        <begin position="146"/>
        <end position="214"/>
    </location>
</feature>
<reference evidence="6" key="1">
    <citation type="journal article" date="2019" name="Int. J. Syst. Evol. Microbiol.">
        <title>The Global Catalogue of Microorganisms (GCM) 10K type strain sequencing project: providing services to taxonomists for standard genome sequencing and annotation.</title>
        <authorList>
            <consortium name="The Broad Institute Genomics Platform"/>
            <consortium name="The Broad Institute Genome Sequencing Center for Infectious Disease"/>
            <person name="Wu L."/>
            <person name="Ma J."/>
        </authorList>
    </citation>
    <scope>NUCLEOTIDE SEQUENCE [LARGE SCALE GENOMIC DNA]</scope>
    <source>
        <strain evidence="6">JCM 12607</strain>
    </source>
</reference>